<proteinExistence type="predicted"/>
<organism evidence="1">
    <name type="scientific">Staphylococcus aureus</name>
    <dbReference type="NCBI Taxonomy" id="1280"/>
    <lineage>
        <taxon>Bacteria</taxon>
        <taxon>Bacillati</taxon>
        <taxon>Bacillota</taxon>
        <taxon>Bacilli</taxon>
        <taxon>Bacillales</taxon>
        <taxon>Staphylococcaceae</taxon>
        <taxon>Staphylococcus</taxon>
    </lineage>
</organism>
<name>A1KWW2_STAAU</name>
<keyword evidence="1" id="KW-0614">Plasmid</keyword>
<evidence type="ECO:0000313" key="1">
    <source>
        <dbReference type="EMBL" id="BAC54524.1"/>
    </source>
</evidence>
<dbReference type="EMBL" id="AP003089">
    <property type="protein sequence ID" value="BAC54524.1"/>
    <property type="molecule type" value="Genomic_DNA"/>
</dbReference>
<sequence length="66" mass="7947">MGYKSTSLFQECSSNIQRKLIFLTARNISSRFFNFEIKKIDEGRLRFCTRRFIRRISAPLRDLTRL</sequence>
<accession>A1KWW2</accession>
<geneLocation type="plasmid" evidence="1">
    <name>EDINA plasmid</name>
</geneLocation>
<dbReference type="AlphaFoldDB" id="A1KWW2"/>
<protein>
    <submittedName>
        <fullName evidence="1">Uncharacterized protein</fullName>
    </submittedName>
</protein>
<reference evidence="1" key="1">
    <citation type="submission" date="2001-01" db="EMBL/GenBank/DDBJ databases">
        <title>Complete nucleotide sequence of Staphylococcus aureus E-1 EDINA plasmid.</title>
        <authorList>
            <person name="Sugai M."/>
            <person name="Yamaguchi T."/>
            <person name="Hayashi T."/>
            <person name="Nakasone K."/>
            <person name="Takami H."/>
        </authorList>
    </citation>
    <scope>NUCLEOTIDE SEQUENCE</scope>
    <source>
        <strain evidence="1">E-1</strain>
        <plasmid evidence="1">EDINA plasmid</plasmid>
    </source>
</reference>